<dbReference type="Pfam" id="PF00646">
    <property type="entry name" value="F-box"/>
    <property type="match status" value="1"/>
</dbReference>
<evidence type="ECO:0000313" key="2">
    <source>
        <dbReference type="EMBL" id="KAG5620947.1"/>
    </source>
</evidence>
<gene>
    <name evidence="2" type="ORF">H5410_006165</name>
</gene>
<keyword evidence="3" id="KW-1185">Reference proteome</keyword>
<dbReference type="InterPro" id="IPR001810">
    <property type="entry name" value="F-box_dom"/>
</dbReference>
<proteinExistence type="predicted"/>
<dbReference type="Gene3D" id="1.20.1280.50">
    <property type="match status" value="1"/>
</dbReference>
<dbReference type="InterPro" id="IPR036047">
    <property type="entry name" value="F-box-like_dom_sf"/>
</dbReference>
<sequence>MDGLPHLPGDIVNSIFFKLPVKSVRRFKSCCKSWYGCIDDADFIKSHLHKSCIDISRKKIVLVNSILQHREGTRKFKIVSTEASINADSKVVQNTKTNRCSTSPIFGFAYDFVAEDYKEYGRLYVTTTI</sequence>
<comment type="caution">
    <text evidence="2">The sequence shown here is derived from an EMBL/GenBank/DDBJ whole genome shotgun (WGS) entry which is preliminary data.</text>
</comment>
<dbReference type="SMART" id="SM00256">
    <property type="entry name" value="FBOX"/>
    <property type="match status" value="1"/>
</dbReference>
<feature type="domain" description="F-box" evidence="1">
    <location>
        <begin position="7"/>
        <end position="47"/>
    </location>
</feature>
<dbReference type="SUPFAM" id="SSF81383">
    <property type="entry name" value="F-box domain"/>
    <property type="match status" value="1"/>
</dbReference>
<evidence type="ECO:0000259" key="1">
    <source>
        <dbReference type="SMART" id="SM00256"/>
    </source>
</evidence>
<dbReference type="AlphaFoldDB" id="A0A9J6A9J5"/>
<dbReference type="Proteomes" id="UP000824120">
    <property type="component" value="Chromosome 2"/>
</dbReference>
<reference evidence="2 3" key="1">
    <citation type="submission" date="2020-09" db="EMBL/GenBank/DDBJ databases">
        <title>De no assembly of potato wild relative species, Solanum commersonii.</title>
        <authorList>
            <person name="Cho K."/>
        </authorList>
    </citation>
    <scope>NUCLEOTIDE SEQUENCE [LARGE SCALE GENOMIC DNA]</scope>
    <source>
        <strain evidence="2">LZ3.2</strain>
        <tissue evidence="2">Leaf</tissue>
    </source>
</reference>
<dbReference type="PANTHER" id="PTHR31111:SF136">
    <property type="entry name" value="F-BOX ASSOCIATED DOMAIN-CONTAINING PROTEIN"/>
    <property type="match status" value="1"/>
</dbReference>
<accession>A0A9J6A9J5</accession>
<evidence type="ECO:0000313" key="3">
    <source>
        <dbReference type="Proteomes" id="UP000824120"/>
    </source>
</evidence>
<name>A0A9J6A9J5_SOLCO</name>
<dbReference type="PANTHER" id="PTHR31111">
    <property type="entry name" value="BNAA05G37150D PROTEIN-RELATED"/>
    <property type="match status" value="1"/>
</dbReference>
<dbReference type="EMBL" id="JACXVP010000002">
    <property type="protein sequence ID" value="KAG5620947.1"/>
    <property type="molecule type" value="Genomic_DNA"/>
</dbReference>
<protein>
    <recommendedName>
        <fullName evidence="1">F-box domain-containing protein</fullName>
    </recommendedName>
</protein>
<dbReference type="OrthoDB" id="1261176at2759"/>
<organism evidence="2 3">
    <name type="scientific">Solanum commersonii</name>
    <name type="common">Commerson's wild potato</name>
    <name type="synonym">Commerson's nightshade</name>
    <dbReference type="NCBI Taxonomy" id="4109"/>
    <lineage>
        <taxon>Eukaryota</taxon>
        <taxon>Viridiplantae</taxon>
        <taxon>Streptophyta</taxon>
        <taxon>Embryophyta</taxon>
        <taxon>Tracheophyta</taxon>
        <taxon>Spermatophyta</taxon>
        <taxon>Magnoliopsida</taxon>
        <taxon>eudicotyledons</taxon>
        <taxon>Gunneridae</taxon>
        <taxon>Pentapetalae</taxon>
        <taxon>asterids</taxon>
        <taxon>lamiids</taxon>
        <taxon>Solanales</taxon>
        <taxon>Solanaceae</taxon>
        <taxon>Solanoideae</taxon>
        <taxon>Solaneae</taxon>
        <taxon>Solanum</taxon>
    </lineage>
</organism>